<dbReference type="Proteomes" id="UP000305709">
    <property type="component" value="Unassembled WGS sequence"/>
</dbReference>
<gene>
    <name evidence="5" type="ORF">FHG71_11785</name>
</gene>
<dbReference type="GO" id="GO:0019867">
    <property type="term" value="C:outer membrane"/>
    <property type="evidence" value="ECO:0007669"/>
    <property type="project" value="InterPro"/>
</dbReference>
<sequence>MRRGSAWAVVVMLGLGACAPLVQNHGYVPPESALAGLQVGVDTRDEVIAAVGRPTTTGLVNDATLYYVQSRFERLGYRAPEEVDRQVLAISFLPDGRLGNIERFGLEQGRVVPLTRRTTAEVFADRTFINQLLGNVGRFDAGTLLGGDDAE</sequence>
<keyword evidence="1 3" id="KW-0732">Signal</keyword>
<feature type="domain" description="Outer membrane protein assembly factor BamE" evidence="4">
    <location>
        <begin position="26"/>
        <end position="101"/>
    </location>
</feature>
<accession>A0A5C4NDN0</accession>
<dbReference type="PROSITE" id="PS51257">
    <property type="entry name" value="PROKAR_LIPOPROTEIN"/>
    <property type="match status" value="1"/>
</dbReference>
<evidence type="ECO:0000313" key="6">
    <source>
        <dbReference type="Proteomes" id="UP000305709"/>
    </source>
</evidence>
<reference evidence="5 6" key="1">
    <citation type="submission" date="2019-06" db="EMBL/GenBank/DDBJ databases">
        <authorList>
            <person name="Jiang L."/>
        </authorList>
    </citation>
    <scope>NUCLEOTIDE SEQUENCE [LARGE SCALE GENOMIC DNA]</scope>
    <source>
        <strain evidence="5 6">YIM 48858</strain>
    </source>
</reference>
<evidence type="ECO:0000256" key="3">
    <source>
        <dbReference type="SAM" id="SignalP"/>
    </source>
</evidence>
<comment type="caution">
    <text evidence="5">The sequence shown here is derived from an EMBL/GenBank/DDBJ whole genome shotgun (WGS) entry which is preliminary data.</text>
</comment>
<feature type="signal peptide" evidence="3">
    <location>
        <begin position="1"/>
        <end position="19"/>
    </location>
</feature>
<evidence type="ECO:0000256" key="1">
    <source>
        <dbReference type="ARBA" id="ARBA00022729"/>
    </source>
</evidence>
<evidence type="ECO:0000256" key="2">
    <source>
        <dbReference type="ARBA" id="ARBA00023136"/>
    </source>
</evidence>
<dbReference type="Gene3D" id="3.30.1450.10">
    <property type="match status" value="1"/>
</dbReference>
<evidence type="ECO:0000313" key="5">
    <source>
        <dbReference type="EMBL" id="TNC71428.1"/>
    </source>
</evidence>
<protein>
    <submittedName>
        <fullName evidence="5">Outer membrane protein assembly factor BamE</fullName>
    </submittedName>
</protein>
<keyword evidence="2" id="KW-0472">Membrane</keyword>
<dbReference type="InterPro" id="IPR037873">
    <property type="entry name" value="BamE-like"/>
</dbReference>
<dbReference type="EMBL" id="VDFV01000014">
    <property type="protein sequence ID" value="TNC71428.1"/>
    <property type="molecule type" value="Genomic_DNA"/>
</dbReference>
<keyword evidence="6" id="KW-1185">Reference proteome</keyword>
<dbReference type="RefSeq" id="WP_139081881.1">
    <property type="nucleotide sequence ID" value="NZ_VDFV01000014.1"/>
</dbReference>
<feature type="chain" id="PRO_5022968577" evidence="3">
    <location>
        <begin position="20"/>
        <end position="151"/>
    </location>
</feature>
<name>A0A5C4NDN0_9RHOB</name>
<dbReference type="InterPro" id="IPR007450">
    <property type="entry name" value="BamE_dom"/>
</dbReference>
<dbReference type="OrthoDB" id="7203955at2"/>
<dbReference type="Pfam" id="PF04355">
    <property type="entry name" value="BamE"/>
    <property type="match status" value="1"/>
</dbReference>
<evidence type="ECO:0000259" key="4">
    <source>
        <dbReference type="Pfam" id="PF04355"/>
    </source>
</evidence>
<dbReference type="AlphaFoldDB" id="A0A5C4NDN0"/>
<proteinExistence type="predicted"/>
<organism evidence="5 6">
    <name type="scientific">Rubellimicrobium roseum</name>
    <dbReference type="NCBI Taxonomy" id="687525"/>
    <lineage>
        <taxon>Bacteria</taxon>
        <taxon>Pseudomonadati</taxon>
        <taxon>Pseudomonadota</taxon>
        <taxon>Alphaproteobacteria</taxon>
        <taxon>Rhodobacterales</taxon>
        <taxon>Roseobacteraceae</taxon>
        <taxon>Rubellimicrobium</taxon>
    </lineage>
</organism>